<dbReference type="SUPFAM" id="SSF48371">
    <property type="entry name" value="ARM repeat"/>
    <property type="match status" value="1"/>
</dbReference>
<dbReference type="GO" id="GO:0005730">
    <property type="term" value="C:nucleolus"/>
    <property type="evidence" value="ECO:0007669"/>
    <property type="project" value="TreeGrafter"/>
</dbReference>
<reference evidence="7" key="1">
    <citation type="submission" date="2020-12" db="EMBL/GenBank/DDBJ databases">
        <title>Metabolic potential, ecology and presence of endohyphal bacteria is reflected in genomic diversity of Mucoromycotina.</title>
        <authorList>
            <person name="Muszewska A."/>
            <person name="Okrasinska A."/>
            <person name="Steczkiewicz K."/>
            <person name="Drgas O."/>
            <person name="Orlowska M."/>
            <person name="Perlinska-Lenart U."/>
            <person name="Aleksandrzak-Piekarczyk T."/>
            <person name="Szatraj K."/>
            <person name="Zielenkiewicz U."/>
            <person name="Pilsyk S."/>
            <person name="Malc E."/>
            <person name="Mieczkowski P."/>
            <person name="Kruszewska J.S."/>
            <person name="Biernat P."/>
            <person name="Pawlowska J."/>
        </authorList>
    </citation>
    <scope>NUCLEOTIDE SEQUENCE</scope>
    <source>
        <strain evidence="7">CBS 226.32</strain>
    </source>
</reference>
<dbReference type="GO" id="GO:0030688">
    <property type="term" value="C:preribosome, small subunit precursor"/>
    <property type="evidence" value="ECO:0007669"/>
    <property type="project" value="TreeGrafter"/>
</dbReference>
<dbReference type="GO" id="GO:0003723">
    <property type="term" value="F:RNA binding"/>
    <property type="evidence" value="ECO:0007669"/>
    <property type="project" value="InterPro"/>
</dbReference>
<evidence type="ECO:0000256" key="2">
    <source>
        <dbReference type="ARBA" id="ARBA00022737"/>
    </source>
</evidence>
<keyword evidence="2" id="KW-0677">Repeat</keyword>
<dbReference type="GO" id="GO:0000447">
    <property type="term" value="P:endonucleolytic cleavage in ITS1 to separate SSU-rRNA from 5.8S rRNA and LSU-rRNA from tricistronic rRNA transcript (SSU-rRNA, 5.8S rRNA, LSU-rRNA)"/>
    <property type="evidence" value="ECO:0007669"/>
    <property type="project" value="TreeGrafter"/>
</dbReference>
<dbReference type="Proteomes" id="UP000650833">
    <property type="component" value="Unassembled WGS sequence"/>
</dbReference>
<dbReference type="PANTHER" id="PTHR13102">
    <property type="entry name" value="NUCLEOLAR PROTEIN 9"/>
    <property type="match status" value="1"/>
</dbReference>
<feature type="repeat" description="Pumilio" evidence="5">
    <location>
        <begin position="696"/>
        <end position="731"/>
    </location>
</feature>
<proteinExistence type="predicted"/>
<dbReference type="InterPro" id="IPR001313">
    <property type="entry name" value="Pumilio_RNA-bd_rpt"/>
</dbReference>
<dbReference type="Gene3D" id="1.25.10.10">
    <property type="entry name" value="Leucine-rich Repeat Variant"/>
    <property type="match status" value="3"/>
</dbReference>
<evidence type="ECO:0000313" key="8">
    <source>
        <dbReference type="Proteomes" id="UP000650833"/>
    </source>
</evidence>
<gene>
    <name evidence="7" type="ORF">INT46_004455</name>
</gene>
<dbReference type="GO" id="GO:0000472">
    <property type="term" value="P:endonucleolytic cleavage to generate mature 5'-end of SSU-rRNA from (SSU-rRNA, 5.8S rRNA, LSU-rRNA)"/>
    <property type="evidence" value="ECO:0007669"/>
    <property type="project" value="TreeGrafter"/>
</dbReference>
<dbReference type="InterPro" id="IPR011989">
    <property type="entry name" value="ARM-like"/>
</dbReference>
<feature type="region of interest" description="Disordered" evidence="6">
    <location>
        <begin position="129"/>
        <end position="149"/>
    </location>
</feature>
<evidence type="ECO:0000313" key="7">
    <source>
        <dbReference type="EMBL" id="KAG2190264.1"/>
    </source>
</evidence>
<comment type="caution">
    <text evidence="7">The sequence shown here is derived from an EMBL/GenBank/DDBJ whole genome shotgun (WGS) entry which is preliminary data.</text>
</comment>
<dbReference type="SMART" id="SM00025">
    <property type="entry name" value="Pumilio"/>
    <property type="match status" value="6"/>
</dbReference>
<dbReference type="InterPro" id="IPR016024">
    <property type="entry name" value="ARM-type_fold"/>
</dbReference>
<sequence>MSYYCFEYKWINQDWTIEQRMVYAEEHWAYCLGFGLPATTITFFLSTLRAGGVFALIYPSYIMMASIASPEPLSTHIANSTEPFALPFRVPVFFAVRLMNQVIIQAIRTLGGSKGETFVVEKKKDNLGRANKKRGKKGGKKEDAEQESQAINIAPGESMEIDSIPKPAATQEGPGGVVFNDQHFQAAHFGEVDEELLGYFKNVEQTLDDPHFETGEDQRLFVENVYTEVDGNEFRLSTNYSCSLILEKLLKVSDSFQLRVFMDKLSGKTVELFAHRFASHVCQTLLTLAADVVEREQLEGVSGSDTSPVKESEGELLSMEKLILGVCEDIKPHVGGLISQQFASHDIRILLFVLAGKRIDESGDIKGQLRSKKSTQYKKENNDTFTKSNVRLTPTRNVPDSFKSMFRTLTTELAINMSETEVRTLSVHKVANPVLQLLLEMQENDKEGQKAKNILIDRILWGIVTDIDSKEENRDRDSWFETMIRDPVGSHLLEVIVKCAPDAIYRKIFKTYLKGKLEKFSMHPIANFVIQNLITHVRKPKQLDQMMVELGKSFEKLLKFGKYGVIRSLVDASVRMESSQKAVVDAIAVALHMTEDSHRKEFVNCCMRMWTFEQWNEASEDEKLDLYKFHLQGSLIVQGIMKMEADVNAIVTNSFLSQRPDTVYRWCFSPAGSRAFESIVASPNVNIKMKKKIMRDLSGKYTALAKDKFGSHILDKCWAAADIDSKEKIAAELVKHEHELASHYIGKSILWTCKIDQYKRRHDDWVEREKGAERKREMFRDILDETPVDKKRKFA</sequence>
<dbReference type="AlphaFoldDB" id="A0A8H7QDZ8"/>
<dbReference type="GO" id="GO:0000056">
    <property type="term" value="P:ribosomal small subunit export from nucleus"/>
    <property type="evidence" value="ECO:0007669"/>
    <property type="project" value="TreeGrafter"/>
</dbReference>
<accession>A0A8H7QDZ8</accession>
<dbReference type="Pfam" id="PF22493">
    <property type="entry name" value="PUF_NOP9"/>
    <property type="match status" value="1"/>
</dbReference>
<dbReference type="PROSITE" id="PS50302">
    <property type="entry name" value="PUM"/>
    <property type="match status" value="1"/>
</dbReference>
<dbReference type="GO" id="GO:0000480">
    <property type="term" value="P:endonucleolytic cleavage in 5'-ETS of tricistronic rRNA transcript (SSU-rRNA, 5.8S rRNA, LSU-rRNA)"/>
    <property type="evidence" value="ECO:0007669"/>
    <property type="project" value="TreeGrafter"/>
</dbReference>
<evidence type="ECO:0000256" key="6">
    <source>
        <dbReference type="SAM" id="MobiDB-lite"/>
    </source>
</evidence>
<evidence type="ECO:0000256" key="5">
    <source>
        <dbReference type="PROSITE-ProRule" id="PRU00317"/>
    </source>
</evidence>
<protein>
    <recommendedName>
        <fullName evidence="1">Nucleolar protein 9</fullName>
    </recommendedName>
    <alternativeName>
        <fullName evidence="3 4">Pumilio domain-containing protein NOP9</fullName>
    </alternativeName>
</protein>
<evidence type="ECO:0000256" key="4">
    <source>
        <dbReference type="ARBA" id="ARBA00031929"/>
    </source>
</evidence>
<dbReference type="GO" id="GO:0030686">
    <property type="term" value="C:90S preribosome"/>
    <property type="evidence" value="ECO:0007669"/>
    <property type="project" value="TreeGrafter"/>
</dbReference>
<dbReference type="EMBL" id="JAEPRC010001011">
    <property type="protein sequence ID" value="KAG2190264.1"/>
    <property type="molecule type" value="Genomic_DNA"/>
</dbReference>
<feature type="compositionally biased region" description="Basic residues" evidence="6">
    <location>
        <begin position="130"/>
        <end position="139"/>
    </location>
</feature>
<dbReference type="InterPro" id="IPR040000">
    <property type="entry name" value="NOP9"/>
</dbReference>
<evidence type="ECO:0000256" key="3">
    <source>
        <dbReference type="ARBA" id="ARBA00030932"/>
    </source>
</evidence>
<keyword evidence="8" id="KW-1185">Reference proteome</keyword>
<evidence type="ECO:0000256" key="1">
    <source>
        <dbReference type="ARBA" id="ARBA00016427"/>
    </source>
</evidence>
<organism evidence="7 8">
    <name type="scientific">Mucor plumbeus</name>
    <dbReference type="NCBI Taxonomy" id="97098"/>
    <lineage>
        <taxon>Eukaryota</taxon>
        <taxon>Fungi</taxon>
        <taxon>Fungi incertae sedis</taxon>
        <taxon>Mucoromycota</taxon>
        <taxon>Mucoromycotina</taxon>
        <taxon>Mucoromycetes</taxon>
        <taxon>Mucorales</taxon>
        <taxon>Mucorineae</taxon>
        <taxon>Mucoraceae</taxon>
        <taxon>Mucor</taxon>
    </lineage>
</organism>
<dbReference type="PANTHER" id="PTHR13102:SF0">
    <property type="entry name" value="NUCLEOLAR PROTEIN 9"/>
    <property type="match status" value="1"/>
</dbReference>
<dbReference type="OrthoDB" id="392571at2759"/>
<name>A0A8H7QDZ8_9FUNG</name>